<dbReference type="Proteomes" id="UP000305067">
    <property type="component" value="Unassembled WGS sequence"/>
</dbReference>
<sequence length="63" mass="7242">MEKPLTNQSDYSAPIHRLLDELLMKQMFNRACKLDNGNLSLWAASAVCQRWRSFALSGLDLWS</sequence>
<evidence type="ECO:0000313" key="1">
    <source>
        <dbReference type="EMBL" id="TFL05488.1"/>
    </source>
</evidence>
<gene>
    <name evidence="1" type="ORF">BDV98DRAFT_560135</name>
</gene>
<evidence type="ECO:0000313" key="2">
    <source>
        <dbReference type="Proteomes" id="UP000305067"/>
    </source>
</evidence>
<dbReference type="AlphaFoldDB" id="A0A5C3QVQ5"/>
<dbReference type="EMBL" id="ML178816">
    <property type="protein sequence ID" value="TFL05488.1"/>
    <property type="molecule type" value="Genomic_DNA"/>
</dbReference>
<name>A0A5C3QVQ5_9AGAR</name>
<accession>A0A5C3QVQ5</accession>
<organism evidence="1 2">
    <name type="scientific">Pterulicium gracile</name>
    <dbReference type="NCBI Taxonomy" id="1884261"/>
    <lineage>
        <taxon>Eukaryota</taxon>
        <taxon>Fungi</taxon>
        <taxon>Dikarya</taxon>
        <taxon>Basidiomycota</taxon>
        <taxon>Agaricomycotina</taxon>
        <taxon>Agaricomycetes</taxon>
        <taxon>Agaricomycetidae</taxon>
        <taxon>Agaricales</taxon>
        <taxon>Pleurotineae</taxon>
        <taxon>Pterulaceae</taxon>
        <taxon>Pterulicium</taxon>
    </lineage>
</organism>
<evidence type="ECO:0008006" key="3">
    <source>
        <dbReference type="Google" id="ProtNLM"/>
    </source>
</evidence>
<protein>
    <recommendedName>
        <fullName evidence="3">F-box domain-containing protein</fullName>
    </recommendedName>
</protein>
<reference evidence="1 2" key="1">
    <citation type="journal article" date="2019" name="Nat. Ecol. Evol.">
        <title>Megaphylogeny resolves global patterns of mushroom evolution.</title>
        <authorList>
            <person name="Varga T."/>
            <person name="Krizsan K."/>
            <person name="Foldi C."/>
            <person name="Dima B."/>
            <person name="Sanchez-Garcia M."/>
            <person name="Sanchez-Ramirez S."/>
            <person name="Szollosi G.J."/>
            <person name="Szarkandi J.G."/>
            <person name="Papp V."/>
            <person name="Albert L."/>
            <person name="Andreopoulos W."/>
            <person name="Angelini C."/>
            <person name="Antonin V."/>
            <person name="Barry K.W."/>
            <person name="Bougher N.L."/>
            <person name="Buchanan P."/>
            <person name="Buyck B."/>
            <person name="Bense V."/>
            <person name="Catcheside P."/>
            <person name="Chovatia M."/>
            <person name="Cooper J."/>
            <person name="Damon W."/>
            <person name="Desjardin D."/>
            <person name="Finy P."/>
            <person name="Geml J."/>
            <person name="Haridas S."/>
            <person name="Hughes K."/>
            <person name="Justo A."/>
            <person name="Karasinski D."/>
            <person name="Kautmanova I."/>
            <person name="Kiss B."/>
            <person name="Kocsube S."/>
            <person name="Kotiranta H."/>
            <person name="LaButti K.M."/>
            <person name="Lechner B.E."/>
            <person name="Liimatainen K."/>
            <person name="Lipzen A."/>
            <person name="Lukacs Z."/>
            <person name="Mihaltcheva S."/>
            <person name="Morgado L.N."/>
            <person name="Niskanen T."/>
            <person name="Noordeloos M.E."/>
            <person name="Ohm R.A."/>
            <person name="Ortiz-Santana B."/>
            <person name="Ovrebo C."/>
            <person name="Racz N."/>
            <person name="Riley R."/>
            <person name="Savchenko A."/>
            <person name="Shiryaev A."/>
            <person name="Soop K."/>
            <person name="Spirin V."/>
            <person name="Szebenyi C."/>
            <person name="Tomsovsky M."/>
            <person name="Tulloss R.E."/>
            <person name="Uehling J."/>
            <person name="Grigoriev I.V."/>
            <person name="Vagvolgyi C."/>
            <person name="Papp T."/>
            <person name="Martin F.M."/>
            <person name="Miettinen O."/>
            <person name="Hibbett D.S."/>
            <person name="Nagy L.G."/>
        </authorList>
    </citation>
    <scope>NUCLEOTIDE SEQUENCE [LARGE SCALE GENOMIC DNA]</scope>
    <source>
        <strain evidence="1 2">CBS 309.79</strain>
    </source>
</reference>
<proteinExistence type="predicted"/>
<keyword evidence="2" id="KW-1185">Reference proteome</keyword>